<protein>
    <submittedName>
        <fullName evidence="1">S23 ribosomal protein</fullName>
    </submittedName>
</protein>
<keyword evidence="1" id="KW-0689">Ribosomal protein</keyword>
<dbReference type="CDD" id="cd16377">
    <property type="entry name" value="23S_rRNA_IVP_like"/>
    <property type="match status" value="1"/>
</dbReference>
<dbReference type="RefSeq" id="WP_015868645.1">
    <property type="nucleotide sequence ID" value="NC_012785.1"/>
</dbReference>
<dbReference type="STRING" id="521045.Kole_1296"/>
<dbReference type="eggNOG" id="COG0399">
    <property type="taxonomic scope" value="Bacteria"/>
</dbReference>
<dbReference type="NCBIfam" id="NF008911">
    <property type="entry name" value="PRK12275.1-2"/>
    <property type="match status" value="1"/>
</dbReference>
<accession>C5CDC7</accession>
<dbReference type="InterPro" id="IPR036583">
    <property type="entry name" value="23S_rRNA_IVS_sf"/>
</dbReference>
<evidence type="ECO:0000313" key="1">
    <source>
        <dbReference type="EMBL" id="ACR79990.1"/>
    </source>
</evidence>
<reference evidence="1 2" key="1">
    <citation type="submission" date="2009-06" db="EMBL/GenBank/DDBJ databases">
        <title>Complete sequence of Thermotogales bacterium TBF 19.5.1.</title>
        <authorList>
            <consortium name="US DOE Joint Genome Institute"/>
            <person name="Lucas S."/>
            <person name="Copeland A."/>
            <person name="Lapidus A."/>
            <person name="Glavina del Rio T."/>
            <person name="Tice H."/>
            <person name="Bruce D."/>
            <person name="Goodwin L."/>
            <person name="Pitluck S."/>
            <person name="Chertkov O."/>
            <person name="Brettin T."/>
            <person name="Detter J.C."/>
            <person name="Han C."/>
            <person name="Schmutz J."/>
            <person name="Larimer F."/>
            <person name="Land M."/>
            <person name="Hauser L."/>
            <person name="Kyrpides N."/>
            <person name="Ovchinnikova G."/>
            <person name="Noll K."/>
        </authorList>
    </citation>
    <scope>NUCLEOTIDE SEQUENCE [LARGE SCALE GENOMIC DNA]</scope>
    <source>
        <strain evidence="2">ATCC BAA-1733 / DSM 21960 / TBF 19.5.1</strain>
    </source>
</reference>
<dbReference type="EMBL" id="CP001634">
    <property type="protein sequence ID" value="ACR79990.1"/>
    <property type="molecule type" value="Genomic_DNA"/>
</dbReference>
<dbReference type="Proteomes" id="UP000002382">
    <property type="component" value="Chromosome"/>
</dbReference>
<dbReference type="OrthoDB" id="160990at2"/>
<dbReference type="InterPro" id="IPR012657">
    <property type="entry name" value="23S_rRNA-intervening_sequence"/>
</dbReference>
<dbReference type="Pfam" id="PF05635">
    <property type="entry name" value="23S_rRNA_IVP"/>
    <property type="match status" value="1"/>
</dbReference>
<keyword evidence="2" id="KW-1185">Reference proteome</keyword>
<dbReference type="KEGG" id="kol:Kole_1296"/>
<organism evidence="1 2">
    <name type="scientific">Kosmotoga olearia (strain ATCC BAA-1733 / DSM 21960 / TBF 19.5.1)</name>
    <dbReference type="NCBI Taxonomy" id="521045"/>
    <lineage>
        <taxon>Bacteria</taxon>
        <taxon>Thermotogati</taxon>
        <taxon>Thermotogota</taxon>
        <taxon>Thermotogae</taxon>
        <taxon>Kosmotogales</taxon>
        <taxon>Kosmotogaceae</taxon>
        <taxon>Kosmotoga</taxon>
    </lineage>
</organism>
<dbReference type="PANTHER" id="PTHR38471">
    <property type="entry name" value="FOUR HELIX BUNDLE PROTEIN"/>
    <property type="match status" value="1"/>
</dbReference>
<sequence>MDVEKLKVWKSAMDLAETVYKITDKFPKTEIFGITDQIRRAAVSIPSNIAEGKGRDSTKDFIRFLNIAKGSLYELQTQCILSNKIGYLSQEDFRLIIKMCETLEHRLSALIKYLKHAN</sequence>
<dbReference type="AlphaFoldDB" id="C5CDC7"/>
<name>C5CDC7_KOSOT</name>
<gene>
    <name evidence="1" type="ordered locus">Kole_1296</name>
</gene>
<dbReference type="HOGENOM" id="CLU_129874_0_6_0"/>
<dbReference type="PANTHER" id="PTHR38471:SF2">
    <property type="entry name" value="FOUR HELIX BUNDLE PROTEIN"/>
    <property type="match status" value="1"/>
</dbReference>
<dbReference type="GO" id="GO:0005840">
    <property type="term" value="C:ribosome"/>
    <property type="evidence" value="ECO:0007669"/>
    <property type="project" value="UniProtKB-KW"/>
</dbReference>
<keyword evidence="1" id="KW-0687">Ribonucleoprotein</keyword>
<dbReference type="NCBIfam" id="TIGR02436">
    <property type="entry name" value="four helix bundle protein"/>
    <property type="match status" value="1"/>
</dbReference>
<reference evidence="1 2" key="2">
    <citation type="journal article" date="2011" name="J. Bacteriol.">
        <title>Genome Sequence of Kosmotoga olearia Strain TBF 19.5.1, a Thermophilic Bacterium with a Wide Growth Temperature Range, Isolated from the Troll B Oil Platform in the North Sea.</title>
        <authorList>
            <person name="Swithers K.S."/>
            <person name="Dipippo J.L."/>
            <person name="Bruce D.C."/>
            <person name="Detter C."/>
            <person name="Tapia R."/>
            <person name="Han S."/>
            <person name="Goodwin L.A."/>
            <person name="Han J."/>
            <person name="Woyke T."/>
            <person name="Pitluck S."/>
            <person name="Pennacchio L."/>
            <person name="Nolan M."/>
            <person name="Mikhailova N."/>
            <person name="Land M.L."/>
            <person name="Nesbo C.L."/>
            <person name="Gogarten J.P."/>
            <person name="Noll K.M."/>
        </authorList>
    </citation>
    <scope>NUCLEOTIDE SEQUENCE [LARGE SCALE GENOMIC DNA]</scope>
    <source>
        <strain evidence="2">ATCC BAA-1733 / DSM 21960 / TBF 19.5.1</strain>
    </source>
</reference>
<dbReference type="SUPFAM" id="SSF158446">
    <property type="entry name" value="IVS-encoded protein-like"/>
    <property type="match status" value="1"/>
</dbReference>
<proteinExistence type="predicted"/>
<evidence type="ECO:0000313" key="2">
    <source>
        <dbReference type="Proteomes" id="UP000002382"/>
    </source>
</evidence>
<dbReference type="Gene3D" id="1.20.1440.60">
    <property type="entry name" value="23S rRNA-intervening sequence"/>
    <property type="match status" value="1"/>
</dbReference>